<dbReference type="InterPro" id="IPR032710">
    <property type="entry name" value="NTF2-like_dom_sf"/>
</dbReference>
<dbReference type="EMBL" id="SJFN01000001">
    <property type="protein sequence ID" value="TBW41326.1"/>
    <property type="molecule type" value="Genomic_DNA"/>
</dbReference>
<comment type="caution">
    <text evidence="2">The sequence shown here is derived from an EMBL/GenBank/DDBJ whole genome shotgun (WGS) entry which is preliminary data.</text>
</comment>
<keyword evidence="3" id="KW-1185">Reference proteome</keyword>
<accession>A0A4Q9VXU0</accession>
<proteinExistence type="predicted"/>
<dbReference type="AlphaFoldDB" id="A0A4Q9VXU0"/>
<name>A0A4Q9VXU0_9HYPH</name>
<reference evidence="2 3" key="1">
    <citation type="submission" date="2019-02" db="EMBL/GenBank/DDBJ databases">
        <title>Siculibacillus lacustris gen. nov., sp. nov., a new rosette-forming bacterium isolated from a freshwater crater lake (Lake St. Ana, Romania).</title>
        <authorList>
            <person name="Felfoldi T."/>
            <person name="Marton Z."/>
            <person name="Szabo A."/>
            <person name="Mentes A."/>
            <person name="Boka K."/>
            <person name="Marialigeti K."/>
            <person name="Mathe I."/>
            <person name="Koncz M."/>
            <person name="Schumann P."/>
            <person name="Toth E."/>
        </authorList>
    </citation>
    <scope>NUCLEOTIDE SEQUENCE [LARGE SCALE GENOMIC DNA]</scope>
    <source>
        <strain evidence="2 3">SA-279</strain>
    </source>
</reference>
<dbReference type="InterPro" id="IPR037401">
    <property type="entry name" value="SnoaL-like"/>
</dbReference>
<dbReference type="Proteomes" id="UP000292781">
    <property type="component" value="Unassembled WGS sequence"/>
</dbReference>
<dbReference type="Pfam" id="PF12680">
    <property type="entry name" value="SnoaL_2"/>
    <property type="match status" value="1"/>
</dbReference>
<feature type="domain" description="SnoaL-like" evidence="1">
    <location>
        <begin position="5"/>
        <end position="102"/>
    </location>
</feature>
<dbReference type="SUPFAM" id="SSF54427">
    <property type="entry name" value="NTF2-like"/>
    <property type="match status" value="1"/>
</dbReference>
<dbReference type="RefSeq" id="WP_131304985.1">
    <property type="nucleotide sequence ID" value="NZ_SJFN01000001.1"/>
</dbReference>
<gene>
    <name evidence="2" type="ORF">EYW49_00960</name>
</gene>
<evidence type="ECO:0000259" key="1">
    <source>
        <dbReference type="Pfam" id="PF12680"/>
    </source>
</evidence>
<sequence>MTTLIQDFIQATNAFDVEAALALFAADAVIADASVGDAFAGRARIRDYLEAYFVRYHTVTTLIAVELVDDRQAAARVAFAGDFGHETGVLKLRIDADGRIARIDADLD</sequence>
<protein>
    <submittedName>
        <fullName evidence="2">Nuclear transport factor 2 family protein</fullName>
    </submittedName>
</protein>
<dbReference type="Gene3D" id="3.10.450.50">
    <property type="match status" value="1"/>
</dbReference>
<evidence type="ECO:0000313" key="3">
    <source>
        <dbReference type="Proteomes" id="UP000292781"/>
    </source>
</evidence>
<evidence type="ECO:0000313" key="2">
    <source>
        <dbReference type="EMBL" id="TBW41326.1"/>
    </source>
</evidence>
<dbReference type="OrthoDB" id="1115105at2"/>
<organism evidence="2 3">
    <name type="scientific">Siculibacillus lacustris</name>
    <dbReference type="NCBI Taxonomy" id="1549641"/>
    <lineage>
        <taxon>Bacteria</taxon>
        <taxon>Pseudomonadati</taxon>
        <taxon>Pseudomonadota</taxon>
        <taxon>Alphaproteobacteria</taxon>
        <taxon>Hyphomicrobiales</taxon>
        <taxon>Ancalomicrobiaceae</taxon>
        <taxon>Siculibacillus</taxon>
    </lineage>
</organism>